<comment type="caution">
    <text evidence="1">The sequence shown here is derived from an EMBL/GenBank/DDBJ whole genome shotgun (WGS) entry which is preliminary data.</text>
</comment>
<protein>
    <submittedName>
        <fullName evidence="1">Uncharacterized protein</fullName>
    </submittedName>
</protein>
<dbReference type="Proteomes" id="UP000005291">
    <property type="component" value="Unassembled WGS sequence"/>
</dbReference>
<reference evidence="1 2" key="1">
    <citation type="submission" date="2012-04" db="EMBL/GenBank/DDBJ databases">
        <authorList>
            <person name="Genoscope - CEA"/>
        </authorList>
    </citation>
    <scope>NUCLEOTIDE SEQUENCE [LARGE SCALE GENOMIC DNA]</scope>
    <source>
        <strain evidence="1 2">9808</strain>
    </source>
</reference>
<proteinExistence type="predicted"/>
<sequence length="56" mass="6643">MCMVRSLTRWSSGSQIRERTLEDLNVYLMVKRLRSVIALRYSQLLSKQPIESKNTR</sequence>
<organism evidence="1 2">
    <name type="scientific">Microcystis aeruginosa PCC 9808</name>
    <dbReference type="NCBI Taxonomy" id="1160284"/>
    <lineage>
        <taxon>Bacteria</taxon>
        <taxon>Bacillati</taxon>
        <taxon>Cyanobacteriota</taxon>
        <taxon>Cyanophyceae</taxon>
        <taxon>Oscillatoriophycideae</taxon>
        <taxon>Chroococcales</taxon>
        <taxon>Microcystaceae</taxon>
        <taxon>Microcystis</taxon>
    </lineage>
</organism>
<accession>I4HRT6</accession>
<evidence type="ECO:0000313" key="2">
    <source>
        <dbReference type="Proteomes" id="UP000005291"/>
    </source>
</evidence>
<dbReference type="HOGENOM" id="CLU_3009202_0_0_3"/>
<evidence type="ECO:0000313" key="1">
    <source>
        <dbReference type="EMBL" id="CCI24760.1"/>
    </source>
</evidence>
<gene>
    <name evidence="1" type="ORF">MICAG_2580003</name>
</gene>
<dbReference type="AlphaFoldDB" id="I4HRT6"/>
<name>I4HRT6_MICAE</name>
<dbReference type="EMBL" id="CAIN01000177">
    <property type="protein sequence ID" value="CCI24760.1"/>
    <property type="molecule type" value="Genomic_DNA"/>
</dbReference>